<dbReference type="Gene3D" id="3.40.50.300">
    <property type="entry name" value="P-loop containing nucleotide triphosphate hydrolases"/>
    <property type="match status" value="1"/>
</dbReference>
<dbReference type="InterPro" id="IPR058031">
    <property type="entry name" value="AAA_lid_NorR"/>
</dbReference>
<dbReference type="PROSITE" id="PS50112">
    <property type="entry name" value="PAS"/>
    <property type="match status" value="1"/>
</dbReference>
<dbReference type="GO" id="GO:0005524">
    <property type="term" value="F:ATP binding"/>
    <property type="evidence" value="ECO:0007669"/>
    <property type="project" value="UniProtKB-KW"/>
</dbReference>
<evidence type="ECO:0000256" key="3">
    <source>
        <dbReference type="ARBA" id="ARBA00023015"/>
    </source>
</evidence>
<dbReference type="Gene3D" id="3.10.580.10">
    <property type="entry name" value="CBS-domain"/>
    <property type="match status" value="1"/>
</dbReference>
<dbReference type="FunFam" id="3.40.50.300:FF:000006">
    <property type="entry name" value="DNA-binding transcriptional regulator NtrC"/>
    <property type="match status" value="1"/>
</dbReference>
<dbReference type="InterPro" id="IPR000014">
    <property type="entry name" value="PAS"/>
</dbReference>
<sequence>MFLQSYSIPVKDIMSEDIFILEEVESIDNAINYLFHNVKKEVIVCDSSFHIKGIITMADVHKLMDKNIVESSLRKAMIKDIIYVNPSESLSNCRNLMLKNKVGRLPVIKEGKVIGIIREEHIRDYFYKGVEESELALKHIFNNIHEGLCVLDSRGRVIIWNRNAEKLYGVKERSIKGKYLKEYFPNAIDLEIFDTKKSVKNVYHSPKEGYHVIISASPIIINEKLYGVVSTEKDISEVEELQNELKKAEERLEVLERQIKRKSKDPFEKIIGNSKKIQEKIAISKQIASSNVSILITGESGTGKEEFAKAIHYYSEVPGEFVPVNCSAIPSELFESEFFGYEKGAFTGARNEGKIGFFEQAKNGTLFLDEIGDLPLPMQAKLLRVLQDKKIRKVGGEKHIPLNVRVISATNKDLSQLIKKDKFREELYYRINVVEIELPPLRERKEDIVLLADYFIKKICAENNKFVPSLDREVMDILLQYEWKGNIRELKNVIDYMVIMSNEETITKEFIPKYIYAENFDDFIEYGGDFLDLNESVSKLEINLINKALEISNGNKAKASKLLNIPRTTLHSKLNKYGID</sequence>
<dbReference type="NCBIfam" id="NF041552">
    <property type="entry name" value="TF_PrdR"/>
    <property type="match status" value="1"/>
</dbReference>
<dbReference type="PROSITE" id="PS51371">
    <property type="entry name" value="CBS"/>
    <property type="match status" value="1"/>
</dbReference>
<reference evidence="10 11" key="1">
    <citation type="submission" date="2019-08" db="EMBL/GenBank/DDBJ databases">
        <title>In-depth cultivation of the pig gut microbiome towards novel bacterial diversity and tailored functional studies.</title>
        <authorList>
            <person name="Wylensek D."/>
            <person name="Hitch T.C.A."/>
            <person name="Clavel T."/>
        </authorList>
    </citation>
    <scope>NUCLEOTIDE SEQUENCE [LARGE SCALE GENOMIC DNA]</scope>
    <source>
        <strain evidence="10 11">Med78-601-WT-4W-RMD-3</strain>
    </source>
</reference>
<dbReference type="SUPFAM" id="SSF52540">
    <property type="entry name" value="P-loop containing nucleoside triphosphate hydrolases"/>
    <property type="match status" value="1"/>
</dbReference>
<dbReference type="InterPro" id="IPR048106">
    <property type="entry name" value="PrdR-like"/>
</dbReference>
<dbReference type="InterPro" id="IPR009057">
    <property type="entry name" value="Homeodomain-like_sf"/>
</dbReference>
<dbReference type="SMART" id="SM00091">
    <property type="entry name" value="PAS"/>
    <property type="match status" value="1"/>
</dbReference>
<keyword evidence="1" id="KW-0547">Nucleotide-binding</keyword>
<keyword evidence="5" id="KW-0129">CBS domain</keyword>
<dbReference type="SMART" id="SM00382">
    <property type="entry name" value="AAA"/>
    <property type="match status" value="1"/>
</dbReference>
<evidence type="ECO:0000256" key="6">
    <source>
        <dbReference type="SAM" id="Coils"/>
    </source>
</evidence>
<dbReference type="Pfam" id="PF02954">
    <property type="entry name" value="HTH_8"/>
    <property type="match status" value="1"/>
</dbReference>
<keyword evidence="4" id="KW-0804">Transcription</keyword>
<feature type="domain" description="Sigma-54 factor interaction" evidence="7">
    <location>
        <begin position="270"/>
        <end position="499"/>
    </location>
</feature>
<dbReference type="Pfam" id="PF25601">
    <property type="entry name" value="AAA_lid_14"/>
    <property type="match status" value="1"/>
</dbReference>
<dbReference type="PANTHER" id="PTHR32071:SF57">
    <property type="entry name" value="C4-DICARBOXYLATE TRANSPORT TRANSCRIPTIONAL REGULATORY PROTEIN DCTD"/>
    <property type="match status" value="1"/>
</dbReference>
<dbReference type="EMBL" id="VULR01000001">
    <property type="protein sequence ID" value="MSS42234.1"/>
    <property type="molecule type" value="Genomic_DNA"/>
</dbReference>
<dbReference type="PROSITE" id="PS50045">
    <property type="entry name" value="SIGMA54_INTERACT_4"/>
    <property type="match status" value="1"/>
</dbReference>
<evidence type="ECO:0000259" key="7">
    <source>
        <dbReference type="PROSITE" id="PS50045"/>
    </source>
</evidence>
<dbReference type="Pfam" id="PF00158">
    <property type="entry name" value="Sigma54_activat"/>
    <property type="match status" value="1"/>
</dbReference>
<feature type="coiled-coil region" evidence="6">
    <location>
        <begin position="228"/>
        <end position="265"/>
    </location>
</feature>
<keyword evidence="2" id="KW-0067">ATP-binding</keyword>
<evidence type="ECO:0000256" key="1">
    <source>
        <dbReference type="ARBA" id="ARBA00022741"/>
    </source>
</evidence>
<dbReference type="OrthoDB" id="5411866at2"/>
<evidence type="ECO:0000256" key="4">
    <source>
        <dbReference type="ARBA" id="ARBA00023163"/>
    </source>
</evidence>
<dbReference type="InterPro" id="IPR013767">
    <property type="entry name" value="PAS_fold"/>
</dbReference>
<evidence type="ECO:0000313" key="11">
    <source>
        <dbReference type="Proteomes" id="UP000462760"/>
    </source>
</evidence>
<dbReference type="InterPro" id="IPR002078">
    <property type="entry name" value="Sigma_54_int"/>
</dbReference>
<comment type="caution">
    <text evidence="10">The sequence shown here is derived from an EMBL/GenBank/DDBJ whole genome shotgun (WGS) entry which is preliminary data.</text>
</comment>
<dbReference type="CDD" id="cd00130">
    <property type="entry name" value="PAS"/>
    <property type="match status" value="1"/>
</dbReference>
<evidence type="ECO:0000256" key="5">
    <source>
        <dbReference type="PROSITE-ProRule" id="PRU00703"/>
    </source>
</evidence>
<gene>
    <name evidence="10" type="ORF">FYJ27_00585</name>
</gene>
<dbReference type="Gene3D" id="1.10.8.60">
    <property type="match status" value="1"/>
</dbReference>
<dbReference type="Proteomes" id="UP000462760">
    <property type="component" value="Unassembled WGS sequence"/>
</dbReference>
<dbReference type="NCBIfam" id="TIGR00229">
    <property type="entry name" value="sensory_box"/>
    <property type="match status" value="1"/>
</dbReference>
<dbReference type="AlphaFoldDB" id="A0A844FE18"/>
<dbReference type="InterPro" id="IPR025662">
    <property type="entry name" value="Sigma_54_int_dom_ATP-bd_1"/>
</dbReference>
<evidence type="ECO:0000259" key="8">
    <source>
        <dbReference type="PROSITE" id="PS50112"/>
    </source>
</evidence>
<dbReference type="Gene3D" id="1.10.10.60">
    <property type="entry name" value="Homeodomain-like"/>
    <property type="match status" value="1"/>
</dbReference>
<dbReference type="Pfam" id="PF00571">
    <property type="entry name" value="CBS"/>
    <property type="match status" value="2"/>
</dbReference>
<dbReference type="PRINTS" id="PR01590">
    <property type="entry name" value="HTHFIS"/>
</dbReference>
<dbReference type="InterPro" id="IPR035965">
    <property type="entry name" value="PAS-like_dom_sf"/>
</dbReference>
<dbReference type="InterPro" id="IPR002197">
    <property type="entry name" value="HTH_Fis"/>
</dbReference>
<name>A0A844FE18_9FIRM</name>
<evidence type="ECO:0000256" key="2">
    <source>
        <dbReference type="ARBA" id="ARBA00022840"/>
    </source>
</evidence>
<dbReference type="SUPFAM" id="SSF55785">
    <property type="entry name" value="PYP-like sensor domain (PAS domain)"/>
    <property type="match status" value="1"/>
</dbReference>
<evidence type="ECO:0000259" key="9">
    <source>
        <dbReference type="PROSITE" id="PS51371"/>
    </source>
</evidence>
<feature type="domain" description="CBS" evidence="9">
    <location>
        <begin position="77"/>
        <end position="132"/>
    </location>
</feature>
<dbReference type="GO" id="GO:0043565">
    <property type="term" value="F:sequence-specific DNA binding"/>
    <property type="evidence" value="ECO:0007669"/>
    <property type="project" value="InterPro"/>
</dbReference>
<evidence type="ECO:0000313" key="10">
    <source>
        <dbReference type="EMBL" id="MSS42234.1"/>
    </source>
</evidence>
<dbReference type="PROSITE" id="PS00675">
    <property type="entry name" value="SIGMA54_INTERACT_1"/>
    <property type="match status" value="1"/>
</dbReference>
<dbReference type="Pfam" id="PF00989">
    <property type="entry name" value="PAS"/>
    <property type="match status" value="1"/>
</dbReference>
<dbReference type="InterPro" id="IPR003593">
    <property type="entry name" value="AAA+_ATPase"/>
</dbReference>
<dbReference type="Gene3D" id="3.30.450.20">
    <property type="entry name" value="PAS domain"/>
    <property type="match status" value="1"/>
</dbReference>
<dbReference type="GO" id="GO:0006355">
    <property type="term" value="P:regulation of DNA-templated transcription"/>
    <property type="evidence" value="ECO:0007669"/>
    <property type="project" value="InterPro"/>
</dbReference>
<dbReference type="SUPFAM" id="SSF54631">
    <property type="entry name" value="CBS-domain pair"/>
    <property type="match status" value="1"/>
</dbReference>
<dbReference type="InterPro" id="IPR027417">
    <property type="entry name" value="P-loop_NTPase"/>
</dbReference>
<accession>A0A844FE18</accession>
<feature type="domain" description="PAS" evidence="8">
    <location>
        <begin position="133"/>
        <end position="178"/>
    </location>
</feature>
<dbReference type="PANTHER" id="PTHR32071">
    <property type="entry name" value="TRANSCRIPTIONAL REGULATORY PROTEIN"/>
    <property type="match status" value="1"/>
</dbReference>
<dbReference type="InterPro" id="IPR000644">
    <property type="entry name" value="CBS_dom"/>
</dbReference>
<dbReference type="RefSeq" id="WP_154481530.1">
    <property type="nucleotide sequence ID" value="NZ_VULR01000001.1"/>
</dbReference>
<proteinExistence type="predicted"/>
<dbReference type="SUPFAM" id="SSF46689">
    <property type="entry name" value="Homeodomain-like"/>
    <property type="match status" value="1"/>
</dbReference>
<protein>
    <submittedName>
        <fullName evidence="10">CBS domain-containing protein</fullName>
    </submittedName>
</protein>
<organism evidence="10 11">
    <name type="scientific">Anaerosalibacter bizertensis</name>
    <dbReference type="NCBI Taxonomy" id="932217"/>
    <lineage>
        <taxon>Bacteria</taxon>
        <taxon>Bacillati</taxon>
        <taxon>Bacillota</taxon>
        <taxon>Tissierellia</taxon>
        <taxon>Tissierellales</taxon>
        <taxon>Sporanaerobacteraceae</taxon>
        <taxon>Anaerosalibacter</taxon>
    </lineage>
</organism>
<dbReference type="CDD" id="cd00009">
    <property type="entry name" value="AAA"/>
    <property type="match status" value="1"/>
</dbReference>
<dbReference type="InterPro" id="IPR046342">
    <property type="entry name" value="CBS_dom_sf"/>
</dbReference>
<dbReference type="SMART" id="SM00116">
    <property type="entry name" value="CBS"/>
    <property type="match status" value="2"/>
</dbReference>
<keyword evidence="6" id="KW-0175">Coiled coil</keyword>
<keyword evidence="3" id="KW-0805">Transcription regulation</keyword>